<evidence type="ECO:0000256" key="7">
    <source>
        <dbReference type="SAM" id="MobiDB-lite"/>
    </source>
</evidence>
<evidence type="ECO:0000313" key="8">
    <source>
        <dbReference type="Proteomes" id="UP000887561"/>
    </source>
</evidence>
<comment type="similarity">
    <text evidence="5 6">Belongs to the anion channel-forming bestrophin (TC 1.A.46) family. Calcium-sensitive chloride channel subfamily.</text>
</comment>
<keyword evidence="6" id="KW-0406">Ion transport</keyword>
<keyword evidence="6" id="KW-0868">Chloride</keyword>
<keyword evidence="6" id="KW-0869">Chloride channel</keyword>
<evidence type="ECO:0000313" key="9">
    <source>
        <dbReference type="WBParaSite" id="scaffold1615_cov209.g3377"/>
    </source>
</evidence>
<feature type="region of interest" description="Disordered" evidence="7">
    <location>
        <begin position="339"/>
        <end position="384"/>
    </location>
</feature>
<protein>
    <recommendedName>
        <fullName evidence="6">Bestrophin homolog</fullName>
    </recommendedName>
</protein>
<sequence>MTVSYILDSSTSTVGSFLRILFRWRGSVWKSVLVEVIVWIVLYYIVFSIYRFSLDTIQQKMFESIGRHIDIRLHLLPLTFMLGFFVTIVVDRWKNIFQNIGFIDSAAFYINTYIRGDEIEINNQRRTLLRYLCLTQVLVLRDISVPVRKRFPNLDSLVDSGLLKKNERELLENIPSVGFNNYWIPINWIFVICYRLRLCGNIVADMLMNAILNEVKVFKEIDRIIPLMTILELFFIMGWVKVAEALLNPLGEDDDDFECNFIIDRNIAMAMTMAEMCYDKTPEQIISEDSCDDLFNPKTELAPLYAESIATQPQHPLVGSATLCNLPEEHLPVRMVERQQELKRGSNVDDSLSNTNSTELSTEKEKLDETLERQNDINTTPARV</sequence>
<dbReference type="GO" id="GO:0034707">
    <property type="term" value="C:chloride channel complex"/>
    <property type="evidence" value="ECO:0007669"/>
    <property type="project" value="UniProtKB-KW"/>
</dbReference>
<keyword evidence="2 6" id="KW-0812">Transmembrane</keyword>
<keyword evidence="8" id="KW-1185">Reference proteome</keyword>
<dbReference type="PANTHER" id="PTHR10736">
    <property type="entry name" value="BESTROPHIN"/>
    <property type="match status" value="1"/>
</dbReference>
<reference evidence="9" key="1">
    <citation type="submission" date="2022-11" db="UniProtKB">
        <authorList>
            <consortium name="WormBaseParasite"/>
        </authorList>
    </citation>
    <scope>IDENTIFICATION</scope>
</reference>
<dbReference type="PANTHER" id="PTHR10736:SF0">
    <property type="entry name" value="BESTROPHIN HOMOLOG"/>
    <property type="match status" value="1"/>
</dbReference>
<feature type="compositionally biased region" description="Basic and acidic residues" evidence="7">
    <location>
        <begin position="361"/>
        <end position="375"/>
    </location>
</feature>
<keyword evidence="3 6" id="KW-1133">Transmembrane helix</keyword>
<dbReference type="AlphaFoldDB" id="A0A915LTE7"/>
<evidence type="ECO:0000256" key="2">
    <source>
        <dbReference type="ARBA" id="ARBA00022692"/>
    </source>
</evidence>
<evidence type="ECO:0000256" key="3">
    <source>
        <dbReference type="ARBA" id="ARBA00022989"/>
    </source>
</evidence>
<keyword evidence="6" id="KW-1003">Cell membrane</keyword>
<feature type="compositionally biased region" description="Low complexity" evidence="7">
    <location>
        <begin position="351"/>
        <end position="360"/>
    </location>
</feature>
<evidence type="ECO:0000256" key="5">
    <source>
        <dbReference type="ARBA" id="ARBA00034769"/>
    </source>
</evidence>
<evidence type="ECO:0000256" key="4">
    <source>
        <dbReference type="ARBA" id="ARBA00023136"/>
    </source>
</evidence>
<dbReference type="InterPro" id="IPR021134">
    <property type="entry name" value="Bestrophin-like"/>
</dbReference>
<keyword evidence="6" id="KW-0407">Ion channel</keyword>
<feature type="transmembrane region" description="Helical" evidence="6">
    <location>
        <begin position="28"/>
        <end position="50"/>
    </location>
</feature>
<dbReference type="InterPro" id="IPR000615">
    <property type="entry name" value="Bestrophin"/>
</dbReference>
<dbReference type="GO" id="GO:0005886">
    <property type="term" value="C:plasma membrane"/>
    <property type="evidence" value="ECO:0007669"/>
    <property type="project" value="UniProtKB-SubCell"/>
</dbReference>
<comment type="subcellular location">
    <subcellularLocation>
        <location evidence="6">Cell membrane</location>
        <topology evidence="6">Multi-pass membrane protein</topology>
    </subcellularLocation>
    <subcellularLocation>
        <location evidence="1">Membrane</location>
    </subcellularLocation>
</comment>
<comment type="function">
    <text evidence="6">Forms chloride channels.</text>
</comment>
<keyword evidence="6" id="KW-0813">Transport</keyword>
<dbReference type="Pfam" id="PF01062">
    <property type="entry name" value="Bestrophin"/>
    <property type="match status" value="1"/>
</dbReference>
<name>A0A915LTE7_MELJA</name>
<feature type="transmembrane region" description="Helical" evidence="6">
    <location>
        <begin position="71"/>
        <end position="90"/>
    </location>
</feature>
<proteinExistence type="inferred from homology"/>
<evidence type="ECO:0000256" key="6">
    <source>
        <dbReference type="RuleBase" id="RU363126"/>
    </source>
</evidence>
<dbReference type="Proteomes" id="UP000887561">
    <property type="component" value="Unplaced"/>
</dbReference>
<organism evidence="8 9">
    <name type="scientific">Meloidogyne javanica</name>
    <name type="common">Root-knot nematode worm</name>
    <dbReference type="NCBI Taxonomy" id="6303"/>
    <lineage>
        <taxon>Eukaryota</taxon>
        <taxon>Metazoa</taxon>
        <taxon>Ecdysozoa</taxon>
        <taxon>Nematoda</taxon>
        <taxon>Chromadorea</taxon>
        <taxon>Rhabditida</taxon>
        <taxon>Tylenchina</taxon>
        <taxon>Tylenchomorpha</taxon>
        <taxon>Tylenchoidea</taxon>
        <taxon>Meloidogynidae</taxon>
        <taxon>Meloidogyninae</taxon>
        <taxon>Meloidogyne</taxon>
        <taxon>Meloidogyne incognita group</taxon>
    </lineage>
</organism>
<keyword evidence="4 6" id="KW-0472">Membrane</keyword>
<evidence type="ECO:0000256" key="1">
    <source>
        <dbReference type="ARBA" id="ARBA00004370"/>
    </source>
</evidence>
<dbReference type="WBParaSite" id="scaffold1615_cov209.g3377">
    <property type="protein sequence ID" value="scaffold1615_cov209.g3377"/>
    <property type="gene ID" value="scaffold1615_cov209.g3377"/>
</dbReference>
<dbReference type="GO" id="GO:0005254">
    <property type="term" value="F:chloride channel activity"/>
    <property type="evidence" value="ECO:0007669"/>
    <property type="project" value="UniProtKB-KW"/>
</dbReference>
<accession>A0A915LTE7</accession>